<feature type="domain" description="MORF/ORRM1/DAG-like MORF" evidence="2">
    <location>
        <begin position="1"/>
        <end position="49"/>
    </location>
</feature>
<dbReference type="STRING" id="3469.A0A4Y7KJU0"/>
<reference evidence="3 4" key="1">
    <citation type="journal article" date="2018" name="Science">
        <title>The opium poppy genome and morphinan production.</title>
        <authorList>
            <person name="Guo L."/>
            <person name="Winzer T."/>
            <person name="Yang X."/>
            <person name="Li Y."/>
            <person name="Ning Z."/>
            <person name="He Z."/>
            <person name="Teodor R."/>
            <person name="Lu Y."/>
            <person name="Bowser T.A."/>
            <person name="Graham I.A."/>
            <person name="Ye K."/>
        </authorList>
    </citation>
    <scope>NUCLEOTIDE SEQUENCE [LARGE SCALE GENOMIC DNA]</scope>
    <source>
        <strain evidence="4">cv. HN1</strain>
        <tissue evidence="3">Leaves</tissue>
    </source>
</reference>
<evidence type="ECO:0000313" key="3">
    <source>
        <dbReference type="EMBL" id="RZC72209.1"/>
    </source>
</evidence>
<accession>A0A4Y7KJU0</accession>
<dbReference type="PANTHER" id="PTHR31346">
    <property type="entry name" value="MULTIPLE ORGANELLAR RNA EDITING FACTOR 2, CHLOROPLASTIC-RELATED-RELATED"/>
    <property type="match status" value="1"/>
</dbReference>
<dbReference type="Gramene" id="RZC72209">
    <property type="protein sequence ID" value="RZC72209"/>
    <property type="gene ID" value="C5167_035431"/>
</dbReference>
<dbReference type="InterPro" id="IPR054059">
    <property type="entry name" value="MORF/ORRM1/DAG-like_MORF"/>
</dbReference>
<sequence length="70" mass="8043">MKIYSVSVRCYFAFGGPVSEDPSQKITELPGVRWVLPDSYMDIRSRSHGHGVYIYMFRLLHFVVCVSNSL</sequence>
<name>A0A4Y7KJU0_PAPSO</name>
<organism evidence="3 4">
    <name type="scientific">Papaver somniferum</name>
    <name type="common">Opium poppy</name>
    <dbReference type="NCBI Taxonomy" id="3469"/>
    <lineage>
        <taxon>Eukaryota</taxon>
        <taxon>Viridiplantae</taxon>
        <taxon>Streptophyta</taxon>
        <taxon>Embryophyta</taxon>
        <taxon>Tracheophyta</taxon>
        <taxon>Spermatophyta</taxon>
        <taxon>Magnoliopsida</taxon>
        <taxon>Ranunculales</taxon>
        <taxon>Papaveraceae</taxon>
        <taxon>Papaveroideae</taxon>
        <taxon>Papaver</taxon>
    </lineage>
</organism>
<dbReference type="GO" id="GO:0005739">
    <property type="term" value="C:mitochondrion"/>
    <property type="evidence" value="ECO:0007669"/>
    <property type="project" value="TreeGrafter"/>
</dbReference>
<dbReference type="EMBL" id="CM010721">
    <property type="protein sequence ID" value="RZC72209.1"/>
    <property type="molecule type" value="Genomic_DNA"/>
</dbReference>
<evidence type="ECO:0000313" key="4">
    <source>
        <dbReference type="Proteomes" id="UP000316621"/>
    </source>
</evidence>
<evidence type="ECO:0000259" key="2">
    <source>
        <dbReference type="Pfam" id="PF21864"/>
    </source>
</evidence>
<evidence type="ECO:0000256" key="1">
    <source>
        <dbReference type="ARBA" id="ARBA00022946"/>
    </source>
</evidence>
<dbReference type="InterPro" id="IPR039206">
    <property type="entry name" value="MORF/ORRM1/DAG-like"/>
</dbReference>
<keyword evidence="1" id="KW-0809">Transit peptide</keyword>
<proteinExistence type="predicted"/>
<dbReference type="Pfam" id="PF21864">
    <property type="entry name" value="MORF_dom"/>
    <property type="match status" value="1"/>
</dbReference>
<dbReference type="Proteomes" id="UP000316621">
    <property type="component" value="Chromosome 7"/>
</dbReference>
<dbReference type="GO" id="GO:0016554">
    <property type="term" value="P:cytidine to uridine editing"/>
    <property type="evidence" value="ECO:0007669"/>
    <property type="project" value="InterPro"/>
</dbReference>
<protein>
    <recommendedName>
        <fullName evidence="2">MORF/ORRM1/DAG-like MORF domain-containing protein</fullName>
    </recommendedName>
</protein>
<dbReference type="AlphaFoldDB" id="A0A4Y7KJU0"/>
<keyword evidence="4" id="KW-1185">Reference proteome</keyword>
<dbReference type="PANTHER" id="PTHR31346:SF4">
    <property type="entry name" value="MULTIPLE ORGANELLAR RNA EDITING FACTOR 8, CHLOROPLASTIC_MITOCHONDRIAL"/>
    <property type="match status" value="1"/>
</dbReference>
<dbReference type="GO" id="GO:0080156">
    <property type="term" value="P:mitochondrial mRNA modification"/>
    <property type="evidence" value="ECO:0007669"/>
    <property type="project" value="TreeGrafter"/>
</dbReference>
<gene>
    <name evidence="3" type="ORF">C5167_035431</name>
</gene>